<evidence type="ECO:0000256" key="2">
    <source>
        <dbReference type="ARBA" id="ARBA00010497"/>
    </source>
</evidence>
<dbReference type="SUPFAM" id="SSF48239">
    <property type="entry name" value="Terpenoid cyclases/Protein prenyltransferases"/>
    <property type="match status" value="1"/>
</dbReference>
<evidence type="ECO:0000256" key="3">
    <source>
        <dbReference type="ARBA" id="ARBA00022602"/>
    </source>
</evidence>
<dbReference type="InterPro" id="IPR045089">
    <property type="entry name" value="PGGT1B-like"/>
</dbReference>
<keyword evidence="3" id="KW-0637">Prenyltransferase</keyword>
<feature type="domain" description="Prenyltransferase alpha-alpha toroid" evidence="8">
    <location>
        <begin position="274"/>
        <end position="655"/>
    </location>
</feature>
<protein>
    <submittedName>
        <fullName evidence="9">Geranylgeranyl transferase type-1 subunit beta</fullName>
    </submittedName>
</protein>
<dbReference type="RefSeq" id="XP_070861158.1">
    <property type="nucleotide sequence ID" value="XM_071006432.1"/>
</dbReference>
<keyword evidence="7" id="KW-0862">Zinc</keyword>
<dbReference type="PANTHER" id="PTHR11774">
    <property type="entry name" value="GERANYLGERANYL TRANSFERASE TYPE BETA SUBUNIT"/>
    <property type="match status" value="1"/>
</dbReference>
<comment type="caution">
    <text evidence="9">The sequence shown here is derived from an EMBL/GenBank/DDBJ whole genome shotgun (WGS) entry which is preliminary data.</text>
</comment>
<organism evidence="9 10">
    <name type="scientific">Ceratocystis lukuohia</name>
    <dbReference type="NCBI Taxonomy" id="2019550"/>
    <lineage>
        <taxon>Eukaryota</taxon>
        <taxon>Fungi</taxon>
        <taxon>Dikarya</taxon>
        <taxon>Ascomycota</taxon>
        <taxon>Pezizomycotina</taxon>
        <taxon>Sordariomycetes</taxon>
        <taxon>Hypocreomycetidae</taxon>
        <taxon>Microascales</taxon>
        <taxon>Ceratocystidaceae</taxon>
        <taxon>Ceratocystis</taxon>
    </lineage>
</organism>
<accession>A0ABR4MNY5</accession>
<evidence type="ECO:0000313" key="9">
    <source>
        <dbReference type="EMBL" id="KAL2889978.1"/>
    </source>
</evidence>
<dbReference type="PANTHER" id="PTHR11774:SF4">
    <property type="entry name" value="GERANYLGERANYL TRANSFERASE TYPE-1 SUBUNIT BETA"/>
    <property type="match status" value="1"/>
</dbReference>
<dbReference type="GO" id="GO:0016740">
    <property type="term" value="F:transferase activity"/>
    <property type="evidence" value="ECO:0007669"/>
    <property type="project" value="UniProtKB-KW"/>
</dbReference>
<evidence type="ECO:0000256" key="7">
    <source>
        <dbReference type="ARBA" id="ARBA00022833"/>
    </source>
</evidence>
<dbReference type="Proteomes" id="UP001610728">
    <property type="component" value="Unassembled WGS sequence"/>
</dbReference>
<keyword evidence="6" id="KW-0677">Repeat</keyword>
<dbReference type="GeneID" id="98116153"/>
<gene>
    <name evidence="9" type="ORF">HOO65_020520</name>
</gene>
<sequence>MAIERDSPSNLICMDREYAERIAIRKAIIEEFPEKSHGYMPEGVDSIHEIYSYLTETYLPTRYPTIFSVVDGRFKNAATGQSYPIFSHINLTHEKGAILFDPRAILRALGEIVQEDLFLLKQDPENGPHRLVAFVCCCPSGFDPSEKLGLSLRDIHAPVPSYDKIGASMERFFSRLETGKNVKRTNWSVTTHSNLFDVSLNHIKGDISVEEQDQEINCETSFARIERQTLSRLPRTGTVMFSFKTYLYPLRDIKAEGLGPKLAESIEGLKVGNAPGMWKYKDSTRATFGCFILSALDLLAQPSETYPSSSVFLTSEDRVRHYAWALALQHPTGGFAGSPNQLLPFSINQTATGEPQKGPPDSNCANLAATFFALTILALVAEEDTAQYAFRDVNRVATLAWLRRLQREDGSFGEVVNSEGQIFGGRDMRYCYLAASVRWMLRGQHERGSEFWVEDINVEALVAHIRRAQTYDGGISESDYNESHAGYAYCAIAALALLGAGEDTQPSNGSPPDTIASGVRNISKLIEFLVYRQQRYLDEEDEDGDLVEIPPPTTAVPTDTETAIYGHVGFNGRQNKPSDTCYCWWAGATLAILGHSNIIDAIPARRFLVDKTQHFVGGFCKAPGGFPDIYHSYLGLAALATMGDPTLPAFDPALCCSRATVRKMIQARNGLFNTRTQAKHKC</sequence>
<dbReference type="EMBL" id="JABSNW010000002">
    <property type="protein sequence ID" value="KAL2889978.1"/>
    <property type="molecule type" value="Genomic_DNA"/>
</dbReference>
<keyword evidence="4 9" id="KW-0808">Transferase</keyword>
<proteinExistence type="inferred from homology"/>
<dbReference type="Gene3D" id="1.50.10.20">
    <property type="match status" value="1"/>
</dbReference>
<name>A0ABR4MNY5_9PEZI</name>
<keyword evidence="5" id="KW-0479">Metal-binding</keyword>
<dbReference type="InterPro" id="IPR001330">
    <property type="entry name" value="Prenyltrans"/>
</dbReference>
<evidence type="ECO:0000256" key="4">
    <source>
        <dbReference type="ARBA" id="ARBA00022679"/>
    </source>
</evidence>
<evidence type="ECO:0000259" key="8">
    <source>
        <dbReference type="Pfam" id="PF00432"/>
    </source>
</evidence>
<evidence type="ECO:0000256" key="5">
    <source>
        <dbReference type="ARBA" id="ARBA00022723"/>
    </source>
</evidence>
<dbReference type="InterPro" id="IPR008930">
    <property type="entry name" value="Terpenoid_cyclase/PrenylTrfase"/>
</dbReference>
<comment type="cofactor">
    <cofactor evidence="1">
        <name>Zn(2+)</name>
        <dbReference type="ChEBI" id="CHEBI:29105"/>
    </cofactor>
</comment>
<evidence type="ECO:0000256" key="6">
    <source>
        <dbReference type="ARBA" id="ARBA00022737"/>
    </source>
</evidence>
<keyword evidence="10" id="KW-1185">Reference proteome</keyword>
<dbReference type="Pfam" id="PF00432">
    <property type="entry name" value="Prenyltrans"/>
    <property type="match status" value="1"/>
</dbReference>
<comment type="similarity">
    <text evidence="2">Belongs to the protein prenyltransferase subunit beta family.</text>
</comment>
<evidence type="ECO:0000256" key="1">
    <source>
        <dbReference type="ARBA" id="ARBA00001947"/>
    </source>
</evidence>
<evidence type="ECO:0000313" key="10">
    <source>
        <dbReference type="Proteomes" id="UP001610728"/>
    </source>
</evidence>
<reference evidence="9 10" key="1">
    <citation type="submission" date="2020-05" db="EMBL/GenBank/DDBJ databases">
        <title>Ceratocystis lukuohia genome.</title>
        <authorList>
            <person name="Harrington T.C."/>
            <person name="Kim K."/>
            <person name="Mayers C.G."/>
        </authorList>
    </citation>
    <scope>NUCLEOTIDE SEQUENCE [LARGE SCALE GENOMIC DNA]</scope>
    <source>
        <strain evidence="9 10">C4212</strain>
    </source>
</reference>